<name>T0Q189_SAPDV</name>
<dbReference type="PANTHER" id="PTHR24201">
    <property type="entry name" value="ANK_REP_REGION DOMAIN-CONTAINING PROTEIN"/>
    <property type="match status" value="1"/>
</dbReference>
<proteinExistence type="predicted"/>
<dbReference type="VEuPathDB" id="FungiDB:SDRG_10769"/>
<feature type="repeat" description="ANK" evidence="3">
    <location>
        <begin position="231"/>
        <end position="263"/>
    </location>
</feature>
<dbReference type="Pfam" id="PF13857">
    <property type="entry name" value="Ank_5"/>
    <property type="match status" value="1"/>
</dbReference>
<feature type="compositionally biased region" description="Low complexity" evidence="4">
    <location>
        <begin position="543"/>
        <end position="557"/>
    </location>
</feature>
<evidence type="ECO:0000313" key="5">
    <source>
        <dbReference type="EMBL" id="EQC31599.1"/>
    </source>
</evidence>
<accession>T0Q189</accession>
<keyword evidence="1" id="KW-0677">Repeat</keyword>
<evidence type="ECO:0000256" key="1">
    <source>
        <dbReference type="ARBA" id="ARBA00022737"/>
    </source>
</evidence>
<keyword evidence="6" id="KW-1185">Reference proteome</keyword>
<protein>
    <submittedName>
        <fullName evidence="5">Uncharacterized protein</fullName>
    </submittedName>
</protein>
<dbReference type="EMBL" id="JH767168">
    <property type="protein sequence ID" value="EQC31599.1"/>
    <property type="molecule type" value="Genomic_DNA"/>
</dbReference>
<feature type="compositionally biased region" description="Acidic residues" evidence="4">
    <location>
        <begin position="350"/>
        <end position="359"/>
    </location>
</feature>
<evidence type="ECO:0000256" key="4">
    <source>
        <dbReference type="SAM" id="MobiDB-lite"/>
    </source>
</evidence>
<dbReference type="OrthoDB" id="341259at2759"/>
<dbReference type="eggNOG" id="KOG0504">
    <property type="taxonomic scope" value="Eukaryota"/>
</dbReference>
<dbReference type="InParanoid" id="T0Q189"/>
<feature type="region of interest" description="Disordered" evidence="4">
    <location>
        <begin position="488"/>
        <end position="558"/>
    </location>
</feature>
<gene>
    <name evidence="5" type="ORF">SDRG_10769</name>
</gene>
<dbReference type="STRING" id="1156394.T0Q189"/>
<feature type="repeat" description="ANK" evidence="3">
    <location>
        <begin position="154"/>
        <end position="186"/>
    </location>
</feature>
<organism evidence="5 6">
    <name type="scientific">Saprolegnia diclina (strain VS20)</name>
    <dbReference type="NCBI Taxonomy" id="1156394"/>
    <lineage>
        <taxon>Eukaryota</taxon>
        <taxon>Sar</taxon>
        <taxon>Stramenopiles</taxon>
        <taxon>Oomycota</taxon>
        <taxon>Saprolegniomycetes</taxon>
        <taxon>Saprolegniales</taxon>
        <taxon>Saprolegniaceae</taxon>
        <taxon>Saprolegnia</taxon>
    </lineage>
</organism>
<evidence type="ECO:0000313" key="6">
    <source>
        <dbReference type="Proteomes" id="UP000030762"/>
    </source>
</evidence>
<reference evidence="5 6" key="1">
    <citation type="submission" date="2012-04" db="EMBL/GenBank/DDBJ databases">
        <title>The Genome Sequence of Saprolegnia declina VS20.</title>
        <authorList>
            <consortium name="The Broad Institute Genome Sequencing Platform"/>
            <person name="Russ C."/>
            <person name="Nusbaum C."/>
            <person name="Tyler B."/>
            <person name="van West P."/>
            <person name="Dieguez-Uribeondo J."/>
            <person name="de Bruijn I."/>
            <person name="Tripathy S."/>
            <person name="Jiang R."/>
            <person name="Young S.K."/>
            <person name="Zeng Q."/>
            <person name="Gargeya S."/>
            <person name="Fitzgerald M."/>
            <person name="Haas B."/>
            <person name="Abouelleil A."/>
            <person name="Alvarado L."/>
            <person name="Arachchi H.M."/>
            <person name="Berlin A."/>
            <person name="Chapman S.B."/>
            <person name="Goldberg J."/>
            <person name="Griggs A."/>
            <person name="Gujja S."/>
            <person name="Hansen M."/>
            <person name="Howarth C."/>
            <person name="Imamovic A."/>
            <person name="Larimer J."/>
            <person name="McCowen C."/>
            <person name="Montmayeur A."/>
            <person name="Murphy C."/>
            <person name="Neiman D."/>
            <person name="Pearson M."/>
            <person name="Priest M."/>
            <person name="Roberts A."/>
            <person name="Saif S."/>
            <person name="Shea T."/>
            <person name="Sisk P."/>
            <person name="Sykes S."/>
            <person name="Wortman J."/>
            <person name="Nusbaum C."/>
            <person name="Birren B."/>
        </authorList>
    </citation>
    <scope>NUCLEOTIDE SEQUENCE [LARGE SCALE GENOMIC DNA]</scope>
    <source>
        <strain evidence="5 6">VS20</strain>
    </source>
</reference>
<evidence type="ECO:0000256" key="3">
    <source>
        <dbReference type="PROSITE-ProRule" id="PRU00023"/>
    </source>
</evidence>
<dbReference type="GeneID" id="19951496"/>
<dbReference type="Pfam" id="PF12796">
    <property type="entry name" value="Ank_2"/>
    <property type="match status" value="2"/>
</dbReference>
<keyword evidence="2 3" id="KW-0040">ANK repeat</keyword>
<dbReference type="Gene3D" id="1.25.40.20">
    <property type="entry name" value="Ankyrin repeat-containing domain"/>
    <property type="match status" value="2"/>
</dbReference>
<dbReference type="InterPro" id="IPR050776">
    <property type="entry name" value="Ank_Repeat/CDKN_Inhibitor"/>
</dbReference>
<dbReference type="InterPro" id="IPR036770">
    <property type="entry name" value="Ankyrin_rpt-contain_sf"/>
</dbReference>
<dbReference type="PROSITE" id="PS50297">
    <property type="entry name" value="ANK_REP_REGION"/>
    <property type="match status" value="3"/>
</dbReference>
<dbReference type="SUPFAM" id="SSF48403">
    <property type="entry name" value="Ankyrin repeat"/>
    <property type="match status" value="1"/>
</dbReference>
<dbReference type="InterPro" id="IPR002110">
    <property type="entry name" value="Ankyrin_rpt"/>
</dbReference>
<feature type="region of interest" description="Disordered" evidence="4">
    <location>
        <begin position="308"/>
        <end position="436"/>
    </location>
</feature>
<sequence>MARRRVEISVHDPLAQDDDAPDEVTLSTTTHMEMTLDEMNIELELQIDSDGIARSFFECAAEGNVETLRILLMTDPSGELLNSVDVDGFSALMIAAAEGNSEVVLELLRLGADANLRTFELKSAALHFAAKNGDPVIVEEMCNHTKQIDFWNVNADTPLVWACIEGRDEAVRILLDHGADPRVKNHFDATTLMCATMLGDDATEGIDACRKNIVAMLLQACPEMVNAQDRDGTTAMHLAASCGYLQCVQKLLAHGADITIRNAIGQTPLEEAELTGCNGSERCVEYLQSRWLVLEEEAKARMMTMLEMEDSQATTTPKKASANKKKKKAKKAAQKKTRAKSAVTLAIDGPDSDDDEDATMDTPAPSPTPATKPCETDDENAMAWTTVSRKPAPSAKTDKKKDGDASPTAPKLATATKAQAKPTTPKRPMKEVAPTPMKTAVVAHTLEPPTTAIDAPDALEAVVSEAVVPEADVPEVVVPEVVGHETIAPESPVAAPASHKDPTNDFPPARDSTLLQSPPMVESESEDDGTPDFLMRLPSLDATPSSPETAPTPFSTSDHVSTLSPVSQLFQPSYTPSPFLRPRPMWGRFSSSEARSYRRQPVSRGVTKPKLSWLDPLPVHVRDALGMLACGFCADLVSENVQCTACTQLYCHLCVPAPTFACVRCGHILMRSEMKHNAFAQAQAASVGLLATTPSTTPEDATPRPTIDELQTRLYVQEPMAEQVALHPMGLVPGQDAYLATCSMAQLDVLEDLHYTGLRAINTTRMEWIRSQERMKYEEELKTTQSVYSLYHHPQQ</sequence>
<evidence type="ECO:0000256" key="2">
    <source>
        <dbReference type="ARBA" id="ARBA00023043"/>
    </source>
</evidence>
<dbReference type="SMART" id="SM00248">
    <property type="entry name" value="ANK"/>
    <property type="match status" value="4"/>
</dbReference>
<dbReference type="PROSITE" id="PS50088">
    <property type="entry name" value="ANK_REPEAT"/>
    <property type="match status" value="3"/>
</dbReference>
<dbReference type="AlphaFoldDB" id="T0Q189"/>
<dbReference type="OMA" id="WACIEGR"/>
<feature type="compositionally biased region" description="Basic residues" evidence="4">
    <location>
        <begin position="321"/>
        <end position="339"/>
    </location>
</feature>
<feature type="repeat" description="ANK" evidence="3">
    <location>
        <begin position="87"/>
        <end position="119"/>
    </location>
</feature>
<dbReference type="RefSeq" id="XP_008614998.1">
    <property type="nucleotide sequence ID" value="XM_008616776.1"/>
</dbReference>
<feature type="compositionally biased region" description="Low complexity" evidence="4">
    <location>
        <begin position="407"/>
        <end position="423"/>
    </location>
</feature>
<dbReference type="Proteomes" id="UP000030762">
    <property type="component" value="Unassembled WGS sequence"/>
</dbReference>